<feature type="transmembrane region" description="Helical" evidence="1">
    <location>
        <begin position="31"/>
        <end position="55"/>
    </location>
</feature>
<comment type="caution">
    <text evidence="2">The sequence shown here is derived from an EMBL/GenBank/DDBJ whole genome shotgun (WGS) entry which is preliminary data.</text>
</comment>
<keyword evidence="1" id="KW-1133">Transmembrane helix</keyword>
<feature type="transmembrane region" description="Helical" evidence="1">
    <location>
        <begin position="61"/>
        <end position="81"/>
    </location>
</feature>
<gene>
    <name evidence="2" type="ORF">C5Y96_16765</name>
</gene>
<organism evidence="2 3">
    <name type="scientific">Blastopirellula marina</name>
    <dbReference type="NCBI Taxonomy" id="124"/>
    <lineage>
        <taxon>Bacteria</taxon>
        <taxon>Pseudomonadati</taxon>
        <taxon>Planctomycetota</taxon>
        <taxon>Planctomycetia</taxon>
        <taxon>Pirellulales</taxon>
        <taxon>Pirellulaceae</taxon>
        <taxon>Blastopirellula</taxon>
    </lineage>
</organism>
<dbReference type="RefSeq" id="WP_105355652.1">
    <property type="nucleotide sequence ID" value="NZ_PUIA01000051.1"/>
</dbReference>
<evidence type="ECO:0008006" key="4">
    <source>
        <dbReference type="Google" id="ProtNLM"/>
    </source>
</evidence>
<evidence type="ECO:0000313" key="3">
    <source>
        <dbReference type="Proteomes" id="UP000240009"/>
    </source>
</evidence>
<proteinExistence type="predicted"/>
<keyword evidence="1" id="KW-0472">Membrane</keyword>
<sequence>MSEDQANPFASPTEKSHNAQTTFPQRFSLPITLAIAGVFSVLVGCWLGLVAYLAGPKVPPTFWYVVMAFLVIGVLVLKGAIDTWHNGRLQLVDHQLCGRFRRERYKHYDEIDLREIVSFQFSGLSQLINSPATLRLRTKDNETYEFYCKWFTPGDYQQLNEILASYCPSNGNA</sequence>
<evidence type="ECO:0000256" key="1">
    <source>
        <dbReference type="SAM" id="Phobius"/>
    </source>
</evidence>
<dbReference type="Proteomes" id="UP000240009">
    <property type="component" value="Unassembled WGS sequence"/>
</dbReference>
<reference evidence="2 3" key="1">
    <citation type="submission" date="2018-02" db="EMBL/GenBank/DDBJ databases">
        <title>Comparative genomes isolates from brazilian mangrove.</title>
        <authorList>
            <person name="Araujo J.E."/>
            <person name="Taketani R.G."/>
            <person name="Silva M.C.P."/>
            <person name="Loureco M.V."/>
            <person name="Andreote F.D."/>
        </authorList>
    </citation>
    <scope>NUCLEOTIDE SEQUENCE [LARGE SCALE GENOMIC DNA]</scope>
    <source>
        <strain evidence="2 3">HEX-2 MGV</strain>
    </source>
</reference>
<accession>A0A2S8F798</accession>
<keyword evidence="1" id="KW-0812">Transmembrane</keyword>
<dbReference type="AlphaFoldDB" id="A0A2S8F798"/>
<protein>
    <recommendedName>
        <fullName evidence="4">DUF304 domain-containing protein</fullName>
    </recommendedName>
</protein>
<name>A0A2S8F798_9BACT</name>
<evidence type="ECO:0000313" key="2">
    <source>
        <dbReference type="EMBL" id="PQO28027.1"/>
    </source>
</evidence>
<dbReference type="EMBL" id="PUIA01000051">
    <property type="protein sequence ID" value="PQO28027.1"/>
    <property type="molecule type" value="Genomic_DNA"/>
</dbReference>